<accession>A0A9X1CYJ7</accession>
<gene>
    <name evidence="1" type="ORF">J8641_00930</name>
</gene>
<comment type="caution">
    <text evidence="1">The sequence shown here is derived from an EMBL/GenBank/DDBJ whole genome shotgun (WGS) entry which is preliminary data.</text>
</comment>
<dbReference type="EMBL" id="JAGJWT010000001">
    <property type="protein sequence ID" value="MBS9339423.1"/>
    <property type="molecule type" value="Genomic_DNA"/>
</dbReference>
<sequence length="158" mass="18734">MNDLAALLKYAEQFRSLHTSFTQANNRAPHKFIILYSLCLLYESGSLHTEKIDFSDALLEEWQAIFRRQWRRWVANEYHQENFGMPLYHMRTEPFWYFCVKPGMEDAFEQKNRMKALSSLRQTVSGVEIDAPLARLLRQAETRAMLQDVLLARLFEIL</sequence>
<evidence type="ECO:0000313" key="1">
    <source>
        <dbReference type="EMBL" id="MBS9339423.1"/>
    </source>
</evidence>
<organism evidence="1 2">
    <name type="scientific">Neisseria elongata subsp. nitroreducens</name>
    <dbReference type="NCBI Taxonomy" id="90367"/>
    <lineage>
        <taxon>Bacteria</taxon>
        <taxon>Pseudomonadati</taxon>
        <taxon>Pseudomonadota</taxon>
        <taxon>Betaproteobacteria</taxon>
        <taxon>Neisseriales</taxon>
        <taxon>Neisseriaceae</taxon>
        <taxon>Neisseria</taxon>
    </lineage>
</organism>
<dbReference type="RefSeq" id="WP_214037074.1">
    <property type="nucleotide sequence ID" value="NZ_JAGJWT010000001.1"/>
</dbReference>
<reference evidence="1" key="1">
    <citation type="submission" date="2021-04" db="EMBL/GenBank/DDBJ databases">
        <title>Genomic characterization of endocarditis-associated Neisseria elongata subsp. nitroreducens.</title>
        <authorList>
            <person name="Schorner M."/>
            <person name="Passarelli-Araujo H."/>
            <person name="Scheffer M."/>
            <person name="Barazzetti F."/>
            <person name="Martins J."/>
            <person name="Machado H."/>
            <person name="Palmeiro J."/>
            <person name="Bazzo M."/>
        </authorList>
    </citation>
    <scope>NUCLEOTIDE SEQUENCE</scope>
    <source>
        <strain evidence="1">Nel_M001</strain>
    </source>
</reference>
<name>A0A9X1CYJ7_NEIEL</name>
<protein>
    <recommendedName>
        <fullName evidence="3">Restriction endonuclease</fullName>
    </recommendedName>
</protein>
<evidence type="ECO:0000313" key="2">
    <source>
        <dbReference type="Proteomes" id="UP000708805"/>
    </source>
</evidence>
<proteinExistence type="predicted"/>
<evidence type="ECO:0008006" key="3">
    <source>
        <dbReference type="Google" id="ProtNLM"/>
    </source>
</evidence>
<dbReference type="AlphaFoldDB" id="A0A9X1CYJ7"/>
<dbReference type="Proteomes" id="UP000708805">
    <property type="component" value="Unassembled WGS sequence"/>
</dbReference>